<dbReference type="OrthoDB" id="9806494at2"/>
<dbReference type="Proteomes" id="UP000053091">
    <property type="component" value="Unassembled WGS sequence"/>
</dbReference>
<dbReference type="PIRSF" id="PIRSF008502">
    <property type="entry name" value="UCP008502"/>
    <property type="match status" value="1"/>
</dbReference>
<evidence type="ECO:0000313" key="1">
    <source>
        <dbReference type="EMBL" id="GAP43658.1"/>
    </source>
</evidence>
<keyword evidence="2" id="KW-1185">Reference proteome</keyword>
<accession>A0A0S7BS90</accession>
<dbReference type="Pfam" id="PF08002">
    <property type="entry name" value="DUF1697"/>
    <property type="match status" value="1"/>
</dbReference>
<dbReference type="EMBL" id="DF968182">
    <property type="protein sequence ID" value="GAP43658.1"/>
    <property type="molecule type" value="Genomic_DNA"/>
</dbReference>
<organism evidence="1">
    <name type="scientific">Lentimicrobium saccharophilum</name>
    <dbReference type="NCBI Taxonomy" id="1678841"/>
    <lineage>
        <taxon>Bacteria</taxon>
        <taxon>Pseudomonadati</taxon>
        <taxon>Bacteroidota</taxon>
        <taxon>Bacteroidia</taxon>
        <taxon>Bacteroidales</taxon>
        <taxon>Lentimicrobiaceae</taxon>
        <taxon>Lentimicrobium</taxon>
    </lineage>
</organism>
<dbReference type="InterPro" id="IPR012545">
    <property type="entry name" value="DUF1697"/>
</dbReference>
<dbReference type="PANTHER" id="PTHR36439">
    <property type="entry name" value="BLL4334 PROTEIN"/>
    <property type="match status" value="1"/>
</dbReference>
<reference evidence="1" key="1">
    <citation type="journal article" date="2015" name="Genome Announc.">
        <title>Draft Genome Sequence of Bacteroidales Strain TBC1, a Novel Isolate from a Methanogenic Wastewater Treatment System.</title>
        <authorList>
            <person name="Tourlousse D.M."/>
            <person name="Matsuura N."/>
            <person name="Sun L."/>
            <person name="Toyonaga M."/>
            <person name="Kuroda K."/>
            <person name="Ohashi A."/>
            <person name="Cruz R."/>
            <person name="Yamaguchi T."/>
            <person name="Sekiguchi Y."/>
        </authorList>
    </citation>
    <scope>NUCLEOTIDE SEQUENCE [LARGE SCALE GENOMIC DNA]</scope>
    <source>
        <strain evidence="1">TBC1</strain>
    </source>
</reference>
<evidence type="ECO:0000313" key="2">
    <source>
        <dbReference type="Proteomes" id="UP000053091"/>
    </source>
</evidence>
<dbReference type="PANTHER" id="PTHR36439:SF1">
    <property type="entry name" value="DUF1697 DOMAIN-CONTAINING PROTEIN"/>
    <property type="match status" value="1"/>
</dbReference>
<dbReference type="PATRIC" id="fig|1678841.3.peg.2019"/>
<dbReference type="RefSeq" id="WP_062041126.1">
    <property type="nucleotide sequence ID" value="NZ_DF968182.1"/>
</dbReference>
<gene>
    <name evidence="1" type="ORF">TBC1_111814</name>
</gene>
<dbReference type="STRING" id="1678841.TBC1_111814"/>
<protein>
    <submittedName>
        <fullName evidence="1">Uncharacterized conserved protein, DUF1697 family</fullName>
    </submittedName>
</protein>
<dbReference type="AlphaFoldDB" id="A0A0S7BS90"/>
<name>A0A0S7BS90_9BACT</name>
<dbReference type="SUPFAM" id="SSF160379">
    <property type="entry name" value="SP0830-like"/>
    <property type="match status" value="1"/>
</dbReference>
<sequence length="177" mass="19870">MKRYIALLRGINVGGKNPIRMADLTAVFAEAGFRDVKTYIQSGNIVFESQPESEPVLSEIISNRISSRFGLTVPVLVFSRGRLQQIYNQNPFLTADGFDHKHLCITLLSGIPELSTIAPLNGEDFYPERFHVIGDAVYLYCPHGYGKTRLTNTFWEKKTGLTATSRNLQTIQKLCTL</sequence>
<dbReference type="Gene3D" id="3.30.70.1280">
    <property type="entry name" value="SP0830-like domains"/>
    <property type="match status" value="1"/>
</dbReference>
<proteinExistence type="predicted"/>